<feature type="region of interest" description="Disordered" evidence="1">
    <location>
        <begin position="77"/>
        <end position="112"/>
    </location>
</feature>
<reference evidence="3" key="1">
    <citation type="submission" date="2022-11" db="UniProtKB">
        <authorList>
            <consortium name="WormBaseParasite"/>
        </authorList>
    </citation>
    <scope>IDENTIFICATION</scope>
</reference>
<accession>A0A914YI26</accession>
<sequence>MNVYKIQSTQMNEFIEATKDLKLDQNTQNMVAEAAKEMKDNYTYIFFSEKPLPDLPQFYPKNGVPLVECLAFTDPPTINDAEKESSPKSPTPANGDTTAAAESDDENDGPPILINEMERNFKAAKEIIEKPYDVFYFGYLDEMNELHNENGLEFHHAYLEKLLNSTDTFYLPSTKKDGDSKPFGSGAEKDISDKEIIEKYGNISFSVFSQRT</sequence>
<dbReference type="WBParaSite" id="PSU_v2.g18454.t1">
    <property type="protein sequence ID" value="PSU_v2.g18454.t1"/>
    <property type="gene ID" value="PSU_v2.g18454"/>
</dbReference>
<feature type="compositionally biased region" description="Polar residues" evidence="1">
    <location>
        <begin position="87"/>
        <end position="97"/>
    </location>
</feature>
<dbReference type="Proteomes" id="UP000887577">
    <property type="component" value="Unplaced"/>
</dbReference>
<keyword evidence="2" id="KW-1185">Reference proteome</keyword>
<name>A0A914YI26_9BILA</name>
<evidence type="ECO:0000313" key="3">
    <source>
        <dbReference type="WBParaSite" id="PSU_v2.g18454.t1"/>
    </source>
</evidence>
<dbReference type="AlphaFoldDB" id="A0A914YI26"/>
<protein>
    <submittedName>
        <fullName evidence="3">Uncharacterized protein</fullName>
    </submittedName>
</protein>
<proteinExistence type="predicted"/>
<evidence type="ECO:0000313" key="2">
    <source>
        <dbReference type="Proteomes" id="UP000887577"/>
    </source>
</evidence>
<organism evidence="2 3">
    <name type="scientific">Panagrolaimus superbus</name>
    <dbReference type="NCBI Taxonomy" id="310955"/>
    <lineage>
        <taxon>Eukaryota</taxon>
        <taxon>Metazoa</taxon>
        <taxon>Ecdysozoa</taxon>
        <taxon>Nematoda</taxon>
        <taxon>Chromadorea</taxon>
        <taxon>Rhabditida</taxon>
        <taxon>Tylenchina</taxon>
        <taxon>Panagrolaimomorpha</taxon>
        <taxon>Panagrolaimoidea</taxon>
        <taxon>Panagrolaimidae</taxon>
        <taxon>Panagrolaimus</taxon>
    </lineage>
</organism>
<evidence type="ECO:0000256" key="1">
    <source>
        <dbReference type="SAM" id="MobiDB-lite"/>
    </source>
</evidence>